<feature type="region of interest" description="Disordered" evidence="9">
    <location>
        <begin position="63"/>
        <end position="85"/>
    </location>
</feature>
<keyword evidence="2" id="KW-0479">Metal-binding</keyword>
<keyword evidence="4 8" id="KW-0863">Zinc-finger</keyword>
<organism evidence="11 13">
    <name type="scientific">Galemys pyrenaicus</name>
    <name type="common">Iberian desman</name>
    <name type="synonym">Pyrenean desman</name>
    <dbReference type="NCBI Taxonomy" id="202257"/>
    <lineage>
        <taxon>Eukaryota</taxon>
        <taxon>Metazoa</taxon>
        <taxon>Chordata</taxon>
        <taxon>Craniata</taxon>
        <taxon>Vertebrata</taxon>
        <taxon>Euteleostomi</taxon>
        <taxon>Mammalia</taxon>
        <taxon>Eutheria</taxon>
        <taxon>Laurasiatheria</taxon>
        <taxon>Eulipotyphla</taxon>
        <taxon>Talpidae</taxon>
        <taxon>Galemys</taxon>
    </lineage>
</organism>
<dbReference type="GO" id="GO:0000981">
    <property type="term" value="F:DNA-binding transcription factor activity, RNA polymerase II-specific"/>
    <property type="evidence" value="ECO:0007669"/>
    <property type="project" value="TreeGrafter"/>
</dbReference>
<reference evidence="11" key="1">
    <citation type="journal article" date="2021" name="Evol. Appl.">
        <title>The genome of the Pyrenean desman and the effects of bottlenecks and inbreeding on the genomic landscape of an endangered species.</title>
        <authorList>
            <person name="Escoda L."/>
            <person name="Castresana J."/>
        </authorList>
    </citation>
    <scope>NUCLEOTIDE SEQUENCE</scope>
    <source>
        <strain evidence="11">IBE-C5619</strain>
    </source>
</reference>
<keyword evidence="7" id="KW-0539">Nucleus</keyword>
<dbReference type="SMART" id="SM00355">
    <property type="entry name" value="ZnF_C2H2"/>
    <property type="match status" value="2"/>
</dbReference>
<evidence type="ECO:0000256" key="4">
    <source>
        <dbReference type="ARBA" id="ARBA00022771"/>
    </source>
</evidence>
<evidence type="ECO:0000259" key="10">
    <source>
        <dbReference type="PROSITE" id="PS50157"/>
    </source>
</evidence>
<dbReference type="PROSITE" id="PS00028">
    <property type="entry name" value="ZINC_FINGER_C2H2_1"/>
    <property type="match status" value="1"/>
</dbReference>
<dbReference type="SUPFAM" id="SSF57667">
    <property type="entry name" value="beta-beta-alpha zinc fingers"/>
    <property type="match status" value="3"/>
</dbReference>
<dbReference type="EMBL" id="JAGFMF010011709">
    <property type="protein sequence ID" value="KAG8515443.1"/>
    <property type="molecule type" value="Genomic_DNA"/>
</dbReference>
<evidence type="ECO:0000313" key="12">
    <source>
        <dbReference type="EMBL" id="KAG8515443.1"/>
    </source>
</evidence>
<dbReference type="GO" id="GO:0000977">
    <property type="term" value="F:RNA polymerase II transcription regulatory region sequence-specific DNA binding"/>
    <property type="evidence" value="ECO:0007669"/>
    <property type="project" value="TreeGrafter"/>
</dbReference>
<evidence type="ECO:0000256" key="6">
    <source>
        <dbReference type="ARBA" id="ARBA00023125"/>
    </source>
</evidence>
<feature type="domain" description="C2H2-type" evidence="10">
    <location>
        <begin position="356"/>
        <end position="383"/>
    </location>
</feature>
<dbReference type="GO" id="GO:0008270">
    <property type="term" value="F:zinc ion binding"/>
    <property type="evidence" value="ECO:0007669"/>
    <property type="project" value="UniProtKB-KW"/>
</dbReference>
<dbReference type="InterPro" id="IPR013087">
    <property type="entry name" value="Znf_C2H2_type"/>
</dbReference>
<keyword evidence="5" id="KW-0862">Zinc</keyword>
<evidence type="ECO:0000256" key="5">
    <source>
        <dbReference type="ARBA" id="ARBA00022833"/>
    </source>
</evidence>
<dbReference type="GO" id="GO:0005634">
    <property type="term" value="C:nucleus"/>
    <property type="evidence" value="ECO:0007669"/>
    <property type="project" value="UniProtKB-SubCell"/>
</dbReference>
<keyword evidence="6" id="KW-0238">DNA-binding</keyword>
<dbReference type="InterPro" id="IPR036236">
    <property type="entry name" value="Znf_C2H2_sf"/>
</dbReference>
<evidence type="ECO:0000313" key="11">
    <source>
        <dbReference type="EMBL" id="KAG8504749.1"/>
    </source>
</evidence>
<dbReference type="Pfam" id="PF00096">
    <property type="entry name" value="zf-C2H2"/>
    <property type="match status" value="1"/>
</dbReference>
<feature type="domain" description="C2H2-type" evidence="10">
    <location>
        <begin position="386"/>
        <end position="403"/>
    </location>
</feature>
<evidence type="ECO:0000256" key="2">
    <source>
        <dbReference type="ARBA" id="ARBA00022723"/>
    </source>
</evidence>
<keyword evidence="13" id="KW-1185">Reference proteome</keyword>
<keyword evidence="3" id="KW-0677">Repeat</keyword>
<comment type="caution">
    <text evidence="11">The sequence shown here is derived from an EMBL/GenBank/DDBJ whole genome shotgun (WGS) entry which is preliminary data.</text>
</comment>
<sequence length="547" mass="62953">VLTVDYLIKANPKKQGRHLWWQVLTANNKISTNKRTDIGEKFNLDSNHTLSQSIKTEIISSRMPENSSVRRNKFIPGDPHEEHDGTEEEIFRRIRQSLRCPEHLSHQGIQHFQQPSEICEQGKGLSKETIFTQSTQAGQSLCTCNERGEPPDVKTLYLNTHSYVEGEQEEFYENEANRSNKFHTRHHESAQLEQNSFEFNRVGEMSPKTSVFTEHQKLQADDQPYGCGETYEDSSHSRHQRTLTTEDLFDSKSCVKTFSWKTAFALHLQSQRGVKHFSSHSGTHTRETPCETALNKHQRTHTEEKPFESRDRRKALYHKSDLDKHQKCHKEKKGCECRNKSKLNVHQRIHNGERLYECQERGKTFLDKSSLIRHRRTHSRETLCMSRKTNLIKHQRVHSGEKPYECHQCGVSFWDKSHLNRHQGIHTGEKSYAPEECGKSFLGGSPSGDIRELTLDRNLMDVKSIGGVFSIIQPSVSIIKSHLEGSTVNAKRVGRLSTSNHASSHDSQKGSPVNATVEDTFAWKSSHTHQRSLEVKNVENFPSVRHH</sequence>
<evidence type="ECO:0000256" key="3">
    <source>
        <dbReference type="ARBA" id="ARBA00022737"/>
    </source>
</evidence>
<protein>
    <submittedName>
        <fullName evidence="11">Zinc finger protein 717</fullName>
    </submittedName>
</protein>
<dbReference type="PANTHER" id="PTHR24381">
    <property type="entry name" value="ZINC FINGER PROTEIN"/>
    <property type="match status" value="1"/>
</dbReference>
<evidence type="ECO:0000256" key="9">
    <source>
        <dbReference type="SAM" id="MobiDB-lite"/>
    </source>
</evidence>
<gene>
    <name evidence="11" type="ORF">J0S82_015877</name>
    <name evidence="12" type="ORF">J0S82_019220</name>
</gene>
<dbReference type="OrthoDB" id="9558250at2759"/>
<name>A0A8J5ZF89_GALPY</name>
<evidence type="ECO:0000313" key="13">
    <source>
        <dbReference type="Proteomes" id="UP000700334"/>
    </source>
</evidence>
<feature type="domain" description="C2H2-type" evidence="10">
    <location>
        <begin position="404"/>
        <end position="431"/>
    </location>
</feature>
<feature type="region of interest" description="Disordered" evidence="9">
    <location>
        <begin position="277"/>
        <end position="310"/>
    </location>
</feature>
<dbReference type="PANTHER" id="PTHR24381:SF390">
    <property type="entry name" value="ZINC FINGER PROTEIN 37 HOMOLOG"/>
    <property type="match status" value="1"/>
</dbReference>
<feature type="non-terminal residue" evidence="11">
    <location>
        <position position="547"/>
    </location>
</feature>
<accession>A0A8J5ZF89</accession>
<dbReference type="Gene3D" id="3.30.160.60">
    <property type="entry name" value="Classic Zinc Finger"/>
    <property type="match status" value="5"/>
</dbReference>
<dbReference type="Proteomes" id="UP000700334">
    <property type="component" value="Unassembled WGS sequence"/>
</dbReference>
<proteinExistence type="predicted"/>
<dbReference type="PROSITE" id="PS50157">
    <property type="entry name" value="ZINC_FINGER_C2H2_2"/>
    <property type="match status" value="3"/>
</dbReference>
<dbReference type="FunFam" id="3.30.160.60:FF:002343">
    <property type="entry name" value="Zinc finger protein 33A"/>
    <property type="match status" value="2"/>
</dbReference>
<evidence type="ECO:0000256" key="7">
    <source>
        <dbReference type="ARBA" id="ARBA00023242"/>
    </source>
</evidence>
<feature type="compositionally biased region" description="Basic and acidic residues" evidence="9">
    <location>
        <begin position="300"/>
        <end position="310"/>
    </location>
</feature>
<dbReference type="EMBL" id="JAGFMF010012282">
    <property type="protein sequence ID" value="KAG8504749.1"/>
    <property type="molecule type" value="Genomic_DNA"/>
</dbReference>
<evidence type="ECO:0000256" key="8">
    <source>
        <dbReference type="PROSITE-ProRule" id="PRU00042"/>
    </source>
</evidence>
<evidence type="ECO:0000256" key="1">
    <source>
        <dbReference type="ARBA" id="ARBA00004123"/>
    </source>
</evidence>
<comment type="subcellular location">
    <subcellularLocation>
        <location evidence="1">Nucleus</location>
    </subcellularLocation>
</comment>
<dbReference type="AlphaFoldDB" id="A0A8J5ZF89"/>